<evidence type="ECO:0000313" key="1">
    <source>
        <dbReference type="EMBL" id="SMD43091.1"/>
    </source>
</evidence>
<organism evidence="1 2">
    <name type="scientific">Aquiflexum balticum DSM 16537</name>
    <dbReference type="NCBI Taxonomy" id="758820"/>
    <lineage>
        <taxon>Bacteria</taxon>
        <taxon>Pseudomonadati</taxon>
        <taxon>Bacteroidota</taxon>
        <taxon>Cytophagia</taxon>
        <taxon>Cytophagales</taxon>
        <taxon>Cyclobacteriaceae</taxon>
        <taxon>Aquiflexum</taxon>
    </lineage>
</organism>
<dbReference type="InterPro" id="IPR010982">
    <property type="entry name" value="Lambda_DNA-bd_dom_sf"/>
</dbReference>
<accession>A0A1W2H2H9</accession>
<gene>
    <name evidence="1" type="ORF">SAMN00777080_1668</name>
</gene>
<dbReference type="EMBL" id="LT838813">
    <property type="protein sequence ID" value="SMD43091.1"/>
    <property type="molecule type" value="Genomic_DNA"/>
</dbReference>
<dbReference type="AlphaFoldDB" id="A0A1W2H2H9"/>
<name>A0A1W2H2H9_9BACT</name>
<proteinExistence type="predicted"/>
<sequence>MSNIIDRIGEFAHRQKLSIRKIENKIGASNGTISKAIGKDKDIQTKWIALFVEQFPEVNPVWLLTGIGSMLLYKEEKDNIESKLASDPQGEYETRASKQNQEIIASLKQVIAALEGQLKEKERIIELKDRIIRELEK</sequence>
<dbReference type="Gene3D" id="1.10.260.40">
    <property type="entry name" value="lambda repressor-like DNA-binding domains"/>
    <property type="match status" value="1"/>
</dbReference>
<reference evidence="2" key="1">
    <citation type="submission" date="2017-04" db="EMBL/GenBank/DDBJ databases">
        <authorList>
            <person name="Varghese N."/>
            <person name="Submissions S."/>
        </authorList>
    </citation>
    <scope>NUCLEOTIDE SEQUENCE [LARGE SCALE GENOMIC DNA]</scope>
    <source>
        <strain evidence="2">DSM 16537</strain>
    </source>
</reference>
<evidence type="ECO:0000313" key="2">
    <source>
        <dbReference type="Proteomes" id="UP000192333"/>
    </source>
</evidence>
<dbReference type="RefSeq" id="WP_084119832.1">
    <property type="nucleotide sequence ID" value="NZ_LT838813.1"/>
</dbReference>
<protein>
    <submittedName>
        <fullName evidence="1">Uncharacterized protein</fullName>
    </submittedName>
</protein>
<dbReference type="OrthoDB" id="839492at2"/>
<keyword evidence="2" id="KW-1185">Reference proteome</keyword>
<dbReference type="GO" id="GO:0003677">
    <property type="term" value="F:DNA binding"/>
    <property type="evidence" value="ECO:0007669"/>
    <property type="project" value="InterPro"/>
</dbReference>
<dbReference type="Proteomes" id="UP000192333">
    <property type="component" value="Chromosome I"/>
</dbReference>
<dbReference type="STRING" id="758820.SAMN00777080_1668"/>